<dbReference type="STRING" id="558173.CDOO_05955"/>
<keyword evidence="8" id="KW-1185">Reference proteome</keyword>
<dbReference type="NCBIfam" id="TIGR03534">
    <property type="entry name" value="RF_mod_PrmC"/>
    <property type="match status" value="1"/>
</dbReference>
<dbReference type="KEGG" id="cdo:CDOO_05955"/>
<feature type="domain" description="Release factor glutamine methyltransferase N-terminal" evidence="6">
    <location>
        <begin position="4"/>
        <end position="68"/>
    </location>
</feature>
<keyword evidence="2 4" id="KW-0808">Transferase</keyword>
<dbReference type="HAMAP" id="MF_02126">
    <property type="entry name" value="RF_methyltr_PrmC"/>
    <property type="match status" value="1"/>
</dbReference>
<keyword evidence="3 4" id="KW-0949">S-adenosyl-L-methionine</keyword>
<proteinExistence type="inferred from homology"/>
<dbReference type="GO" id="GO:0102559">
    <property type="term" value="F:peptide chain release factor N(5)-glutamine methyltransferase activity"/>
    <property type="evidence" value="ECO:0007669"/>
    <property type="project" value="UniProtKB-EC"/>
</dbReference>
<dbReference type="InterPro" id="IPR040758">
    <property type="entry name" value="PrmC_N"/>
</dbReference>
<dbReference type="PANTHER" id="PTHR18895:SF74">
    <property type="entry name" value="MTRF1L RELEASE FACTOR GLUTAMINE METHYLTRANSFERASE"/>
    <property type="match status" value="1"/>
</dbReference>
<dbReference type="GO" id="GO:0032259">
    <property type="term" value="P:methylation"/>
    <property type="evidence" value="ECO:0007669"/>
    <property type="project" value="UniProtKB-KW"/>
</dbReference>
<feature type="binding site" evidence="4">
    <location>
        <position position="179"/>
    </location>
    <ligand>
        <name>S-adenosyl-L-methionine</name>
        <dbReference type="ChEBI" id="CHEBI:59789"/>
    </ligand>
</feature>
<dbReference type="InterPro" id="IPR019874">
    <property type="entry name" value="RF_methyltr_PrmC"/>
</dbReference>
<dbReference type="NCBIfam" id="TIGR00536">
    <property type="entry name" value="hemK_fam"/>
    <property type="match status" value="1"/>
</dbReference>
<evidence type="ECO:0000256" key="2">
    <source>
        <dbReference type="ARBA" id="ARBA00022679"/>
    </source>
</evidence>
<dbReference type="PANTHER" id="PTHR18895">
    <property type="entry name" value="HEMK METHYLTRANSFERASE"/>
    <property type="match status" value="1"/>
</dbReference>
<evidence type="ECO:0000256" key="3">
    <source>
        <dbReference type="ARBA" id="ARBA00022691"/>
    </source>
</evidence>
<dbReference type="InterPro" id="IPR050320">
    <property type="entry name" value="N5-glutamine_MTase"/>
</dbReference>
<dbReference type="EMBL" id="CP006764">
    <property type="protein sequence ID" value="AIT60847.1"/>
    <property type="molecule type" value="Genomic_DNA"/>
</dbReference>
<dbReference type="Pfam" id="PF17827">
    <property type="entry name" value="PrmC_N"/>
    <property type="match status" value="1"/>
</dbReference>
<dbReference type="SUPFAM" id="SSF53335">
    <property type="entry name" value="S-adenosyl-L-methionine-dependent methyltransferases"/>
    <property type="match status" value="1"/>
</dbReference>
<dbReference type="AlphaFoldDB" id="A0A097IFD5"/>
<dbReference type="InterPro" id="IPR041698">
    <property type="entry name" value="Methyltransf_25"/>
</dbReference>
<feature type="binding site" evidence="4">
    <location>
        <position position="138"/>
    </location>
    <ligand>
        <name>S-adenosyl-L-methionine</name>
        <dbReference type="ChEBI" id="CHEBI:59789"/>
    </ligand>
</feature>
<dbReference type="InterPro" id="IPR029063">
    <property type="entry name" value="SAM-dependent_MTases_sf"/>
</dbReference>
<dbReference type="Gene3D" id="1.10.8.10">
    <property type="entry name" value="DNA helicase RuvA subunit, C-terminal domain"/>
    <property type="match status" value="1"/>
</dbReference>
<dbReference type="Proteomes" id="UP000029914">
    <property type="component" value="Chromosome"/>
</dbReference>
<comment type="caution">
    <text evidence="4">Lacks conserved residue(s) required for the propagation of feature annotation.</text>
</comment>
<dbReference type="InterPro" id="IPR004556">
    <property type="entry name" value="HemK-like"/>
</dbReference>
<evidence type="ECO:0000259" key="5">
    <source>
        <dbReference type="Pfam" id="PF13649"/>
    </source>
</evidence>
<evidence type="ECO:0000256" key="4">
    <source>
        <dbReference type="HAMAP-Rule" id="MF_02126"/>
    </source>
</evidence>
<comment type="function">
    <text evidence="4">Methylates the class 1 translation termination release factors RF1/PrfA and RF2/PrfB on the glutamine residue of the universally conserved GGQ motif.</text>
</comment>
<feature type="domain" description="Methyltransferase" evidence="5">
    <location>
        <begin position="111"/>
        <end position="179"/>
    </location>
</feature>
<dbReference type="EC" id="2.1.1.297" evidence="4"/>
<evidence type="ECO:0000313" key="8">
    <source>
        <dbReference type="Proteomes" id="UP000029914"/>
    </source>
</evidence>
<evidence type="ECO:0000256" key="1">
    <source>
        <dbReference type="ARBA" id="ARBA00022603"/>
    </source>
</evidence>
<dbReference type="HOGENOM" id="CLU_018398_4_0_11"/>
<dbReference type="GO" id="GO:0003676">
    <property type="term" value="F:nucleic acid binding"/>
    <property type="evidence" value="ECO:0007669"/>
    <property type="project" value="InterPro"/>
</dbReference>
<evidence type="ECO:0000259" key="6">
    <source>
        <dbReference type="Pfam" id="PF17827"/>
    </source>
</evidence>
<accession>A0A097IFD5</accession>
<dbReference type="InterPro" id="IPR002052">
    <property type="entry name" value="DNA_methylase_N6_adenine_CS"/>
</dbReference>
<dbReference type="OrthoDB" id="9800643at2"/>
<feature type="binding site" evidence="4">
    <location>
        <begin position="179"/>
        <end position="182"/>
    </location>
    <ligand>
        <name>substrate</name>
    </ligand>
</feature>
<dbReference type="CDD" id="cd02440">
    <property type="entry name" value="AdoMet_MTases"/>
    <property type="match status" value="1"/>
</dbReference>
<protein>
    <recommendedName>
        <fullName evidence="4">Release factor glutamine methyltransferase</fullName>
        <shortName evidence="4">RF MTase</shortName>
        <ecNumber evidence="4">2.1.1.297</ecNumber>
    </recommendedName>
    <alternativeName>
        <fullName evidence="4">N5-glutamine methyltransferase PrmC</fullName>
    </alternativeName>
    <alternativeName>
        <fullName evidence="4">Protein-(glutamine-N5) MTase PrmC</fullName>
    </alternativeName>
    <alternativeName>
        <fullName evidence="4">Protein-glutamine N-methyltransferase PrmC</fullName>
    </alternativeName>
</protein>
<dbReference type="Gene3D" id="3.40.50.150">
    <property type="entry name" value="Vaccinia Virus protein VP39"/>
    <property type="match status" value="1"/>
</dbReference>
<keyword evidence="1 4" id="KW-0489">Methyltransferase</keyword>
<evidence type="ECO:0000313" key="7">
    <source>
        <dbReference type="EMBL" id="AIT60847.1"/>
    </source>
</evidence>
<sequence length="271" mass="28336">MLRQALADAAARLAAAGVDSPDVDARLIAAHLAGTGPLGLDLRGDVPAGFWDLLARREAREPLQHVLGTAPFGHLDIAVGPGVFIPRPETEVLADWAVKKLSLIDAASPVVVDLCTGSGAIAQYIASLVPAARVTGVEKQAPALDYARRNAPAVTVVQGDVTEAILPELAGTVDLVVSNPPYVPEDAGLQPEVYADPHVAVFAGQDGMEVIVKMTPLIYRLLKPGGLVGIEHDDTTSDAVQATLRDAGFTDVAPLRDLSGRARFVTARKVT</sequence>
<comment type="similarity">
    <text evidence="4">Belongs to the protein N5-glutamine methyltransferase family. PrmC subfamily.</text>
</comment>
<comment type="catalytic activity">
    <reaction evidence="4">
        <text>L-glutaminyl-[peptide chain release factor] + S-adenosyl-L-methionine = N(5)-methyl-L-glutaminyl-[peptide chain release factor] + S-adenosyl-L-homocysteine + H(+)</text>
        <dbReference type="Rhea" id="RHEA:42896"/>
        <dbReference type="Rhea" id="RHEA-COMP:10271"/>
        <dbReference type="Rhea" id="RHEA-COMP:10272"/>
        <dbReference type="ChEBI" id="CHEBI:15378"/>
        <dbReference type="ChEBI" id="CHEBI:30011"/>
        <dbReference type="ChEBI" id="CHEBI:57856"/>
        <dbReference type="ChEBI" id="CHEBI:59789"/>
        <dbReference type="ChEBI" id="CHEBI:61891"/>
        <dbReference type="EC" id="2.1.1.297"/>
    </reaction>
</comment>
<reference evidence="7 8" key="1">
    <citation type="submission" date="2013-09" db="EMBL/GenBank/DDBJ databases">
        <title>Complete genome sequence of Corynebacterium doosanense CAU 212(T) (=DSM 45436(T)), isolated from activated sludge.</title>
        <authorList>
            <person name="Schaffert L."/>
            <person name="Albersmeier A."/>
            <person name="Kalinowski J."/>
            <person name="Ruckert C."/>
        </authorList>
    </citation>
    <scope>NUCLEOTIDE SEQUENCE [LARGE SCALE GENOMIC DNA]</scope>
    <source>
        <strain evidence="7 8">CAU 212</strain>
    </source>
</reference>
<dbReference type="eggNOG" id="COG2890">
    <property type="taxonomic scope" value="Bacteria"/>
</dbReference>
<organism evidence="7 8">
    <name type="scientific">Corynebacterium doosanense CAU 212 = DSM 45436</name>
    <dbReference type="NCBI Taxonomy" id="558173"/>
    <lineage>
        <taxon>Bacteria</taxon>
        <taxon>Bacillati</taxon>
        <taxon>Actinomycetota</taxon>
        <taxon>Actinomycetes</taxon>
        <taxon>Mycobacteriales</taxon>
        <taxon>Corynebacteriaceae</taxon>
        <taxon>Corynebacterium</taxon>
    </lineage>
</organism>
<name>A0A097IFD5_9CORY</name>
<dbReference type="Pfam" id="PF13649">
    <property type="entry name" value="Methyltransf_25"/>
    <property type="match status" value="1"/>
</dbReference>
<dbReference type="PROSITE" id="PS00092">
    <property type="entry name" value="N6_MTASE"/>
    <property type="match status" value="1"/>
</dbReference>
<gene>
    <name evidence="4" type="primary">prmC</name>
    <name evidence="7" type="ORF">CDOO_05955</name>
</gene>